<evidence type="ECO:0000313" key="2">
    <source>
        <dbReference type="RefSeq" id="XP_018331298.1"/>
    </source>
</evidence>
<evidence type="ECO:0000313" key="1">
    <source>
        <dbReference type="Proteomes" id="UP000192223"/>
    </source>
</evidence>
<dbReference type="KEGG" id="apln:108741132"/>
<accession>A0A1W4XFR7</accession>
<dbReference type="AlphaFoldDB" id="A0A1W4XFR7"/>
<protein>
    <submittedName>
        <fullName evidence="2">Uncharacterized protein LOC108741132 isoform X1</fullName>
    </submittedName>
</protein>
<name>A0A1W4XFR7_AGRPL</name>
<sequence>MDDPVRKITKLQILSYIDDFIQNNVKVLENPCYTDIGEYHKLMKKIKSKMIYSHEGCGTKTSKRRKSSVEVSVKDSVLNTIDNSLSEVSCTSDCTSKDMNLSTKNKVVLNCGISKPIVIKEELPEIKTEVFEFNPREHGIYASESFSPTCIEVKSDNSHNIILYELHNDNNLLQIINNDNDTKPDRNMMILQKLLSKNSLNVAVDCGNNNINNSGIKVDTPFIKEDIVLSDYEPAEIKNDDYYNTIIKNEPTQLKVRTDLVQQLQLEQNSSNGIVNMENTAAFIGTDACKSISNKSGSTLSNENSKKQHIYK</sequence>
<keyword evidence="1" id="KW-1185">Reference proteome</keyword>
<dbReference type="RefSeq" id="XP_018331298.1">
    <property type="nucleotide sequence ID" value="XM_018475796.1"/>
</dbReference>
<reference evidence="2" key="1">
    <citation type="submission" date="2025-08" db="UniProtKB">
        <authorList>
            <consortium name="RefSeq"/>
        </authorList>
    </citation>
    <scope>IDENTIFICATION</scope>
    <source>
        <tissue evidence="2">Entire body</tissue>
    </source>
</reference>
<gene>
    <name evidence="2" type="primary">LOC108741132</name>
</gene>
<dbReference type="InParanoid" id="A0A1W4XFR7"/>
<dbReference type="Proteomes" id="UP000192223">
    <property type="component" value="Unplaced"/>
</dbReference>
<proteinExistence type="predicted"/>
<dbReference type="GeneID" id="108741132"/>
<organism evidence="1 2">
    <name type="scientific">Agrilus planipennis</name>
    <name type="common">Emerald ash borer</name>
    <name type="synonym">Agrilus marcopoli</name>
    <dbReference type="NCBI Taxonomy" id="224129"/>
    <lineage>
        <taxon>Eukaryota</taxon>
        <taxon>Metazoa</taxon>
        <taxon>Ecdysozoa</taxon>
        <taxon>Arthropoda</taxon>
        <taxon>Hexapoda</taxon>
        <taxon>Insecta</taxon>
        <taxon>Pterygota</taxon>
        <taxon>Neoptera</taxon>
        <taxon>Endopterygota</taxon>
        <taxon>Coleoptera</taxon>
        <taxon>Polyphaga</taxon>
        <taxon>Elateriformia</taxon>
        <taxon>Buprestoidea</taxon>
        <taxon>Buprestidae</taxon>
        <taxon>Agrilinae</taxon>
        <taxon>Agrilus</taxon>
    </lineage>
</organism>